<name>A0AAE0GFG8_9CHLO</name>
<evidence type="ECO:0000256" key="1">
    <source>
        <dbReference type="SAM" id="MobiDB-lite"/>
    </source>
</evidence>
<feature type="compositionally biased region" description="Polar residues" evidence="1">
    <location>
        <begin position="540"/>
        <end position="559"/>
    </location>
</feature>
<feature type="region of interest" description="Disordered" evidence="1">
    <location>
        <begin position="540"/>
        <end position="568"/>
    </location>
</feature>
<comment type="caution">
    <text evidence="3">The sequence shown here is derived from an EMBL/GenBank/DDBJ whole genome shotgun (WGS) entry which is preliminary data.</text>
</comment>
<keyword evidence="2" id="KW-0732">Signal</keyword>
<feature type="compositionally biased region" description="Pro residues" evidence="1">
    <location>
        <begin position="502"/>
        <end position="512"/>
    </location>
</feature>
<protein>
    <submittedName>
        <fullName evidence="3">Uncharacterized protein</fullName>
    </submittedName>
</protein>
<feature type="region of interest" description="Disordered" evidence="1">
    <location>
        <begin position="494"/>
        <end position="513"/>
    </location>
</feature>
<reference evidence="3 4" key="1">
    <citation type="journal article" date="2015" name="Genome Biol. Evol.">
        <title>Comparative Genomics of a Bacterivorous Green Alga Reveals Evolutionary Causalities and Consequences of Phago-Mixotrophic Mode of Nutrition.</title>
        <authorList>
            <person name="Burns J.A."/>
            <person name="Paasch A."/>
            <person name="Narechania A."/>
            <person name="Kim E."/>
        </authorList>
    </citation>
    <scope>NUCLEOTIDE SEQUENCE [LARGE SCALE GENOMIC DNA]</scope>
    <source>
        <strain evidence="3 4">PLY_AMNH</strain>
    </source>
</reference>
<evidence type="ECO:0000256" key="2">
    <source>
        <dbReference type="SAM" id="SignalP"/>
    </source>
</evidence>
<dbReference type="Proteomes" id="UP001190700">
    <property type="component" value="Unassembled WGS sequence"/>
</dbReference>
<dbReference type="EMBL" id="LGRX02006281">
    <property type="protein sequence ID" value="KAK3276998.1"/>
    <property type="molecule type" value="Genomic_DNA"/>
</dbReference>
<sequence>MGLWLICDLLQLVVLHSFYGLRCVLLVDISYAAELTDTNADAIPAFDPWNGDLCLIFGSALLPDCEIQVPSPPTIAPSSGEVTVETLLAKEPSDGAAIELYGFYGIASKADAFLADRDAVIQSHPVPTVAAAPRTEVITVEPTIELYGFYEVAVTPPRTREDESAVAGATPDTISTSAGQFYGLHHDRRYSATAVLHLKNACGEEELNALAAYLRARHATRSAESIIHREVMEDAIHVQFTDVSSALYGIGCMVTVNITYDAAPLETAEDPGLGPTDPWDGDLCAMLGEFLMPELCASSNLSPPATPSPPIIPPQTQPFTPPHVTTEVTVINAAFYGFYGLRVMANRTDKKLSGEGGRLIASQAPSQSDLLHPMVYGLRIGERLSYGAQQALPLASPCDNVDVANLRRTLQRYHADRGRQSTTHAVVDPSQVLVIITLQSELYGLSCVADVRIAYEAEPLDDVEATNDDATVVTDPWDGDPCLMFGPLLQGCEQGNPTAAVSPPPSASPPPSEYIDLHPREGISVTVELYGFYGHAHPDTQSIAMKTPDTTTDRLQSTQPPLPPDVSQPAVYGLDVRSRRLYGALQTLALTGVCGSVNVAALRSTLQMYHADLSRLSTTHAAVEISQITVNITLRTALYGLGCVAEVGIQYAAEPLDDADVEITGDDAAVVTDPWDGDLCLMFGPLLPECTPDDAAAVIPPPQTTVPSPPM</sequence>
<feature type="signal peptide" evidence="2">
    <location>
        <begin position="1"/>
        <end position="20"/>
    </location>
</feature>
<evidence type="ECO:0000313" key="3">
    <source>
        <dbReference type="EMBL" id="KAK3276998.1"/>
    </source>
</evidence>
<dbReference type="AlphaFoldDB" id="A0AAE0GFG8"/>
<proteinExistence type="predicted"/>
<gene>
    <name evidence="3" type="ORF">CYMTET_14965</name>
</gene>
<feature type="chain" id="PRO_5042120924" evidence="2">
    <location>
        <begin position="21"/>
        <end position="711"/>
    </location>
</feature>
<organism evidence="3 4">
    <name type="scientific">Cymbomonas tetramitiformis</name>
    <dbReference type="NCBI Taxonomy" id="36881"/>
    <lineage>
        <taxon>Eukaryota</taxon>
        <taxon>Viridiplantae</taxon>
        <taxon>Chlorophyta</taxon>
        <taxon>Pyramimonadophyceae</taxon>
        <taxon>Pyramimonadales</taxon>
        <taxon>Pyramimonadaceae</taxon>
        <taxon>Cymbomonas</taxon>
    </lineage>
</organism>
<evidence type="ECO:0000313" key="4">
    <source>
        <dbReference type="Proteomes" id="UP001190700"/>
    </source>
</evidence>
<keyword evidence="4" id="KW-1185">Reference proteome</keyword>
<accession>A0AAE0GFG8</accession>